<keyword evidence="3 11" id="KW-0812">Transmembrane</keyword>
<dbReference type="Proteomes" id="UP001418444">
    <property type="component" value="Unassembled WGS sequence"/>
</dbReference>
<evidence type="ECO:0000256" key="9">
    <source>
        <dbReference type="ARBA" id="ARBA00030803"/>
    </source>
</evidence>
<accession>A0ABP7NXB0</accession>
<evidence type="ECO:0000313" key="14">
    <source>
        <dbReference type="Proteomes" id="UP001418444"/>
    </source>
</evidence>
<dbReference type="Gene3D" id="1.10.10.1320">
    <property type="entry name" value="Anti-sigma factor, zinc-finger domain"/>
    <property type="match status" value="1"/>
</dbReference>
<keyword evidence="6 11" id="KW-0472">Membrane</keyword>
<evidence type="ECO:0000256" key="2">
    <source>
        <dbReference type="ARBA" id="ARBA00022475"/>
    </source>
</evidence>
<dbReference type="Pfam" id="PF10099">
    <property type="entry name" value="RskA_C"/>
    <property type="match status" value="1"/>
</dbReference>
<evidence type="ECO:0000256" key="1">
    <source>
        <dbReference type="ARBA" id="ARBA00004162"/>
    </source>
</evidence>
<evidence type="ECO:0000256" key="6">
    <source>
        <dbReference type="ARBA" id="ARBA00023136"/>
    </source>
</evidence>
<gene>
    <name evidence="13" type="ORF">GCM10022231_13390</name>
</gene>
<sequence>MTTPEPGRLREDLDLFAVDALPPGEHARFAAELARLPAAQRAEFEAQIAEMQAVMAEYAARYSDRAPEELRQRVLADHAAAHPSDREAGDAPPVARIDRTRRRRGRAAIAVAAAAVVVGVAMGAGVLIGRASAPRPPADAVVEAAGAVFTAPDAQLASSALADGRGILTVVSSQERDQAVVTLGGVANPVPADRVLQLWKLDGGSTPVSAGLFSAPGGAPVVVDDLAAVAALAVTLEPSGGSAAPTTPILTELAL</sequence>
<evidence type="ECO:0000256" key="8">
    <source>
        <dbReference type="ARBA" id="ARBA00029829"/>
    </source>
</evidence>
<feature type="domain" description="Anti-sigma K factor RskA C-terminal" evidence="12">
    <location>
        <begin position="111"/>
        <end position="248"/>
    </location>
</feature>
<feature type="compositionally biased region" description="Basic and acidic residues" evidence="10">
    <location>
        <begin position="78"/>
        <end position="89"/>
    </location>
</feature>
<dbReference type="RefSeq" id="WP_344781910.1">
    <property type="nucleotide sequence ID" value="NZ_BAAAZW010000003.1"/>
</dbReference>
<keyword evidence="5" id="KW-0805">Transcription regulation</keyword>
<organism evidence="13 14">
    <name type="scientific">Gordonia caeni</name>
    <dbReference type="NCBI Taxonomy" id="1007097"/>
    <lineage>
        <taxon>Bacteria</taxon>
        <taxon>Bacillati</taxon>
        <taxon>Actinomycetota</taxon>
        <taxon>Actinomycetes</taxon>
        <taxon>Mycobacteriales</taxon>
        <taxon>Gordoniaceae</taxon>
        <taxon>Gordonia</taxon>
    </lineage>
</organism>
<keyword evidence="7" id="KW-0804">Transcription</keyword>
<protein>
    <recommendedName>
        <fullName evidence="9">Regulator of SigK</fullName>
    </recommendedName>
    <alternativeName>
        <fullName evidence="8">Sigma-K anti-sigma factor RskA</fullName>
    </alternativeName>
</protein>
<dbReference type="InterPro" id="IPR041916">
    <property type="entry name" value="Anti_sigma_zinc_sf"/>
</dbReference>
<reference evidence="14" key="1">
    <citation type="journal article" date="2019" name="Int. J. Syst. Evol. Microbiol.">
        <title>The Global Catalogue of Microorganisms (GCM) 10K type strain sequencing project: providing services to taxonomists for standard genome sequencing and annotation.</title>
        <authorList>
            <consortium name="The Broad Institute Genomics Platform"/>
            <consortium name="The Broad Institute Genome Sequencing Center for Infectious Disease"/>
            <person name="Wu L."/>
            <person name="Ma J."/>
        </authorList>
    </citation>
    <scope>NUCLEOTIDE SEQUENCE [LARGE SCALE GENOMIC DNA]</scope>
    <source>
        <strain evidence="14">JCM 16923</strain>
    </source>
</reference>
<evidence type="ECO:0000256" key="4">
    <source>
        <dbReference type="ARBA" id="ARBA00022989"/>
    </source>
</evidence>
<evidence type="ECO:0000259" key="12">
    <source>
        <dbReference type="Pfam" id="PF10099"/>
    </source>
</evidence>
<evidence type="ECO:0000256" key="5">
    <source>
        <dbReference type="ARBA" id="ARBA00023015"/>
    </source>
</evidence>
<comment type="subcellular location">
    <subcellularLocation>
        <location evidence="1">Cell membrane</location>
        <topology evidence="1">Single-pass membrane protein</topology>
    </subcellularLocation>
</comment>
<dbReference type="InterPro" id="IPR018764">
    <property type="entry name" value="RskA_C"/>
</dbReference>
<evidence type="ECO:0000256" key="10">
    <source>
        <dbReference type="SAM" id="MobiDB-lite"/>
    </source>
</evidence>
<evidence type="ECO:0000256" key="7">
    <source>
        <dbReference type="ARBA" id="ARBA00023163"/>
    </source>
</evidence>
<feature type="region of interest" description="Disordered" evidence="10">
    <location>
        <begin position="78"/>
        <end position="97"/>
    </location>
</feature>
<feature type="transmembrane region" description="Helical" evidence="11">
    <location>
        <begin position="107"/>
        <end position="128"/>
    </location>
</feature>
<dbReference type="PANTHER" id="PTHR37461:SF1">
    <property type="entry name" value="ANTI-SIGMA-K FACTOR RSKA"/>
    <property type="match status" value="1"/>
</dbReference>
<proteinExistence type="predicted"/>
<name>A0ABP7NXB0_9ACTN</name>
<keyword evidence="4 11" id="KW-1133">Transmembrane helix</keyword>
<dbReference type="PANTHER" id="PTHR37461">
    <property type="entry name" value="ANTI-SIGMA-K FACTOR RSKA"/>
    <property type="match status" value="1"/>
</dbReference>
<comment type="caution">
    <text evidence="13">The sequence shown here is derived from an EMBL/GenBank/DDBJ whole genome shotgun (WGS) entry which is preliminary data.</text>
</comment>
<evidence type="ECO:0000256" key="11">
    <source>
        <dbReference type="SAM" id="Phobius"/>
    </source>
</evidence>
<dbReference type="InterPro" id="IPR051474">
    <property type="entry name" value="Anti-sigma-K/W_factor"/>
</dbReference>
<evidence type="ECO:0000313" key="13">
    <source>
        <dbReference type="EMBL" id="GAA3955961.1"/>
    </source>
</evidence>
<dbReference type="EMBL" id="BAAAZW010000003">
    <property type="protein sequence ID" value="GAA3955961.1"/>
    <property type="molecule type" value="Genomic_DNA"/>
</dbReference>
<evidence type="ECO:0000256" key="3">
    <source>
        <dbReference type="ARBA" id="ARBA00022692"/>
    </source>
</evidence>
<keyword evidence="2" id="KW-1003">Cell membrane</keyword>
<keyword evidence="14" id="KW-1185">Reference proteome</keyword>